<proteinExistence type="predicted"/>
<evidence type="ECO:0000256" key="1">
    <source>
        <dbReference type="SAM" id="Phobius"/>
    </source>
</evidence>
<dbReference type="AlphaFoldDB" id="A0A5B1C3V5"/>
<feature type="transmembrane region" description="Helical" evidence="1">
    <location>
        <begin position="12"/>
        <end position="32"/>
    </location>
</feature>
<evidence type="ECO:0000313" key="2">
    <source>
        <dbReference type="EMBL" id="KAA1254705.1"/>
    </source>
</evidence>
<protein>
    <submittedName>
        <fullName evidence="2">Prepilin-type N-terminal cleavage/methylation domain-containing protein</fullName>
    </submittedName>
</protein>
<dbReference type="Proteomes" id="UP000323225">
    <property type="component" value="Unassembled WGS sequence"/>
</dbReference>
<gene>
    <name evidence="2" type="ORF">F0M16_10590</name>
</gene>
<keyword evidence="1" id="KW-1133">Transmembrane helix</keyword>
<organism evidence="2 3">
    <name type="scientific">Vibrio cholerae</name>
    <dbReference type="NCBI Taxonomy" id="666"/>
    <lineage>
        <taxon>Bacteria</taxon>
        <taxon>Pseudomonadati</taxon>
        <taxon>Pseudomonadota</taxon>
        <taxon>Gammaproteobacteria</taxon>
        <taxon>Vibrionales</taxon>
        <taxon>Vibrionaceae</taxon>
        <taxon>Vibrio</taxon>
    </lineage>
</organism>
<reference evidence="2 3" key="1">
    <citation type="submission" date="2019-09" db="EMBL/GenBank/DDBJ databases">
        <authorList>
            <person name="Kritzky A."/>
            <person name="Schelkanova E.Y."/>
            <person name="Alkhova Z.V."/>
            <person name="Smirnova N.I."/>
        </authorList>
    </citation>
    <scope>NUCLEOTIDE SEQUENCE [LARGE SCALE GENOMIC DNA]</scope>
    <source>
        <strain evidence="2 3">M1526</strain>
    </source>
</reference>
<keyword evidence="1" id="KW-0472">Membrane</keyword>
<dbReference type="InterPro" id="IPR012902">
    <property type="entry name" value="N_methyl_site"/>
</dbReference>
<dbReference type="EMBL" id="VUAA01000010">
    <property type="protein sequence ID" value="KAA1254705.1"/>
    <property type="molecule type" value="Genomic_DNA"/>
</dbReference>
<evidence type="ECO:0000313" key="3">
    <source>
        <dbReference type="Proteomes" id="UP000323225"/>
    </source>
</evidence>
<dbReference type="NCBIfam" id="TIGR02532">
    <property type="entry name" value="IV_pilin_GFxxxE"/>
    <property type="match status" value="1"/>
</dbReference>
<name>A0A5B1C3V5_VIBCL</name>
<comment type="caution">
    <text evidence="2">The sequence shown here is derived from an EMBL/GenBank/DDBJ whole genome shotgun (WGS) entry which is preliminary data.</text>
</comment>
<keyword evidence="1" id="KW-0812">Transmembrane</keyword>
<accession>A0A5B1C3V5</accession>
<sequence length="562" mass="60040">MKIKKLKNHRGYTLMELMLVIAIMTLISIGVMQDRMAEASQLRAKTLGKEIATVATALQSYTGYYSGSDGAPGAPVTGTVRTGINFLKSNTCSSAETTSKGAIPVGFLGDCGYLSHTTTPTRDQRTTFGNLSFKTTFKRTAAGAGNPGTVLEAITVLDTLKGHNGVMMSESGLAALVAGGMSSTSVGAGGEAGYRVVYCVPGGRGDASYNKMCTGNADKIVIMTTTDATANIWLRTDGRNTMNNLITFGETVNSALRGLVNINKLVLPRGGQKLTIEQDSKVFVDIDKSKFDVIDANLTVKGAGYIKSETSVVAKNSVQSKVYLPFLGDGNEKSTTSNYRVQIDGKSEMKSVGLNGIYLGTTAGSRAENNGITSITAENNTSMKIRSNSVGFEQISGADVALKGMVNVSQLGVELDNGTHKSLSQLLPRYTLLGVQKIVGNGSDYVSKSTYELLGCRTQDMKPILVVSGMNVQGFLATDSSWKGFDAPHFGGSERAYAIRDPSRFITYGENIAYVRDHGSSWTAIIDGYSRGSNHSKKGWEQRRYGAGLLHIYCLNDIKKTL</sequence>
<dbReference type="Pfam" id="PF07963">
    <property type="entry name" value="N_methyl"/>
    <property type="match status" value="1"/>
</dbReference>